<dbReference type="GO" id="GO:0019752">
    <property type="term" value="P:carboxylic acid metabolic process"/>
    <property type="evidence" value="ECO:0007669"/>
    <property type="project" value="UniProtKB-ARBA"/>
</dbReference>
<comment type="similarity">
    <text evidence="1">Belongs to the FAH family.</text>
</comment>
<evidence type="ECO:0000313" key="5">
    <source>
        <dbReference type="Proteomes" id="UP000093000"/>
    </source>
</evidence>
<dbReference type="FunCoup" id="A0A1C7NE08">
    <property type="interactions" value="333"/>
</dbReference>
<dbReference type="OrthoDB" id="74910at2759"/>
<evidence type="ECO:0000256" key="1">
    <source>
        <dbReference type="ARBA" id="ARBA00010211"/>
    </source>
</evidence>
<dbReference type="FunFam" id="3.90.850.10:FF:000003">
    <property type="entry name" value="Fumarylacetoacetate hydrolase domain-containing 1"/>
    <property type="match status" value="1"/>
</dbReference>
<evidence type="ECO:0000259" key="3">
    <source>
        <dbReference type="Pfam" id="PF01557"/>
    </source>
</evidence>
<dbReference type="Gene3D" id="3.90.850.10">
    <property type="entry name" value="Fumarylacetoacetase-like, C-terminal domain"/>
    <property type="match status" value="1"/>
</dbReference>
<sequence length="226" mass="24465">MSARTFLTTGKKIVAIGRNFSEHAKELGNAVPTSPFFFLKPTSSYLANGGTIEIPTGCEVHHEIELAVVMGKETRDCPASQVMENVAGYALAIDCTARNLQMEAKKKGLPWSTAKGFDTFTPISEFIPKDAFQDLSNIDLWLKVNGEYRQKGNTKDMIFDVPTLVEYVSSIMKLEVGDVILTGTPAGVGPIKAGDKITGGIKPGNAEKDVMTISFDVADRQGLFKA</sequence>
<evidence type="ECO:0000313" key="4">
    <source>
        <dbReference type="EMBL" id="OBZ87333.1"/>
    </source>
</evidence>
<evidence type="ECO:0000256" key="2">
    <source>
        <dbReference type="ARBA" id="ARBA00022723"/>
    </source>
</evidence>
<dbReference type="GO" id="GO:0018773">
    <property type="term" value="F:acetylpyruvate hydrolase activity"/>
    <property type="evidence" value="ECO:0007669"/>
    <property type="project" value="TreeGrafter"/>
</dbReference>
<keyword evidence="5" id="KW-1185">Reference proteome</keyword>
<dbReference type="PANTHER" id="PTHR11820:SF7">
    <property type="entry name" value="ACYLPYRUVASE FAHD1, MITOCHONDRIAL"/>
    <property type="match status" value="1"/>
</dbReference>
<reference evidence="4 5" key="1">
    <citation type="submission" date="2016-03" db="EMBL/GenBank/DDBJ databases">
        <title>Choanephora cucurbitarum.</title>
        <authorList>
            <person name="Min B."/>
            <person name="Park H."/>
            <person name="Park J.-H."/>
            <person name="Shin H.-D."/>
            <person name="Choi I.-G."/>
        </authorList>
    </citation>
    <scope>NUCLEOTIDE SEQUENCE [LARGE SCALE GENOMIC DNA]</scope>
    <source>
        <strain evidence="4 5">KUS-F28377</strain>
    </source>
</reference>
<dbReference type="EMBL" id="LUGH01000229">
    <property type="protein sequence ID" value="OBZ87333.1"/>
    <property type="molecule type" value="Genomic_DNA"/>
</dbReference>
<dbReference type="STRING" id="101091.A0A1C7NE08"/>
<accession>A0A1C7NE08</accession>
<dbReference type="InterPro" id="IPR011234">
    <property type="entry name" value="Fumarylacetoacetase-like_C"/>
</dbReference>
<gene>
    <name evidence="4" type="primary">fahd1</name>
    <name evidence="4" type="ORF">A0J61_04616</name>
</gene>
<dbReference type="InParanoid" id="A0A1C7NE08"/>
<proteinExistence type="inferred from homology"/>
<dbReference type="GO" id="GO:0046872">
    <property type="term" value="F:metal ion binding"/>
    <property type="evidence" value="ECO:0007669"/>
    <property type="project" value="UniProtKB-KW"/>
</dbReference>
<feature type="domain" description="Fumarylacetoacetase-like C-terminal" evidence="3">
    <location>
        <begin position="12"/>
        <end position="202"/>
    </location>
</feature>
<protein>
    <submittedName>
        <fullName evidence="4">Acylpyruvase FAHD1, mitochondrial</fullName>
    </submittedName>
</protein>
<dbReference type="PANTHER" id="PTHR11820">
    <property type="entry name" value="ACYLPYRUVASE"/>
    <property type="match status" value="1"/>
</dbReference>
<dbReference type="GO" id="GO:0005739">
    <property type="term" value="C:mitochondrion"/>
    <property type="evidence" value="ECO:0007669"/>
    <property type="project" value="TreeGrafter"/>
</dbReference>
<organism evidence="4 5">
    <name type="scientific">Choanephora cucurbitarum</name>
    <dbReference type="NCBI Taxonomy" id="101091"/>
    <lineage>
        <taxon>Eukaryota</taxon>
        <taxon>Fungi</taxon>
        <taxon>Fungi incertae sedis</taxon>
        <taxon>Mucoromycota</taxon>
        <taxon>Mucoromycotina</taxon>
        <taxon>Mucoromycetes</taxon>
        <taxon>Mucorales</taxon>
        <taxon>Mucorineae</taxon>
        <taxon>Choanephoraceae</taxon>
        <taxon>Choanephoroideae</taxon>
        <taxon>Choanephora</taxon>
    </lineage>
</organism>
<dbReference type="InterPro" id="IPR036663">
    <property type="entry name" value="Fumarylacetoacetase_C_sf"/>
</dbReference>
<dbReference type="Proteomes" id="UP000093000">
    <property type="component" value="Unassembled WGS sequence"/>
</dbReference>
<dbReference type="Pfam" id="PF01557">
    <property type="entry name" value="FAA_hydrolase"/>
    <property type="match status" value="1"/>
</dbReference>
<name>A0A1C7NE08_9FUNG</name>
<comment type="caution">
    <text evidence="4">The sequence shown here is derived from an EMBL/GenBank/DDBJ whole genome shotgun (WGS) entry which is preliminary data.</text>
</comment>
<keyword evidence="2" id="KW-0479">Metal-binding</keyword>
<dbReference type="AlphaFoldDB" id="A0A1C7NE08"/>
<dbReference type="SUPFAM" id="SSF56529">
    <property type="entry name" value="FAH"/>
    <property type="match status" value="1"/>
</dbReference>